<keyword evidence="3" id="KW-1185">Reference proteome</keyword>
<dbReference type="PROSITE" id="PS51318">
    <property type="entry name" value="TAT"/>
    <property type="match status" value="1"/>
</dbReference>
<dbReference type="Proteomes" id="UP000573327">
    <property type="component" value="Unassembled WGS sequence"/>
</dbReference>
<dbReference type="AlphaFoldDB" id="A0A7W7WL23"/>
<evidence type="ECO:0000313" key="3">
    <source>
        <dbReference type="Proteomes" id="UP000573327"/>
    </source>
</evidence>
<comment type="caution">
    <text evidence="2">The sequence shown here is derived from an EMBL/GenBank/DDBJ whole genome shotgun (WGS) entry which is preliminary data.</text>
</comment>
<dbReference type="InterPro" id="IPR011050">
    <property type="entry name" value="Pectin_lyase_fold/virulence"/>
</dbReference>
<organism evidence="2 3">
    <name type="scientific">Kitasatospora gansuensis</name>
    <dbReference type="NCBI Taxonomy" id="258050"/>
    <lineage>
        <taxon>Bacteria</taxon>
        <taxon>Bacillati</taxon>
        <taxon>Actinomycetota</taxon>
        <taxon>Actinomycetes</taxon>
        <taxon>Kitasatosporales</taxon>
        <taxon>Streptomycetaceae</taxon>
        <taxon>Kitasatospora</taxon>
    </lineage>
</organism>
<evidence type="ECO:0008006" key="4">
    <source>
        <dbReference type="Google" id="ProtNLM"/>
    </source>
</evidence>
<feature type="compositionally biased region" description="Basic and acidic residues" evidence="1">
    <location>
        <begin position="1"/>
        <end position="21"/>
    </location>
</feature>
<dbReference type="RefSeq" id="WP_246511174.1">
    <property type="nucleotide sequence ID" value="NZ_JACHJR010000001.1"/>
</dbReference>
<dbReference type="Gene3D" id="2.160.20.10">
    <property type="entry name" value="Single-stranded right-handed beta-helix, Pectin lyase-like"/>
    <property type="match status" value="1"/>
</dbReference>
<sequence>MSTHAERQSDDRSAGNDDAVKRPGRRALLAGFTGAGAIAGSLALGGGSAAAAVAATGVDSYVVNVLAKGADPTGRTASDTAFRAAAAELLAGEQVSPVGGPTPTKVLLIPPGNYLLTQPDSLLPNVSGETAKKVVDGITIVGYGKRLSRITYAPTVQDTVLWTNDQRYRNIRISGLTFDSLDETATFNIARSSTTYGVQDTWYTDVEWRGTWKVGIGLDGPTAANLNSEMGWDHCQISGSYADAFLVMGMTPSISQQDQFLNYWFRDCKVEFKSGIFVRNERGGSMNFIGGSYILTDAASTGTIFKLGAEANSRADSVMRLFVQGIRFELRGVGHKLIDSAWYKGTITFVSCDDTANSYQPWAPTAVTHVYRFDTVNPSRGPMVRYQDCILMGSHQVTAPTAMTMGKLLYDGCRFINMTAGTGDSGFLRWTGVTPWYEFRDCLLKSGRQADVKAP</sequence>
<proteinExistence type="predicted"/>
<accession>A0A7W7WL23</accession>
<reference evidence="2 3" key="1">
    <citation type="submission" date="2020-08" db="EMBL/GenBank/DDBJ databases">
        <title>Sequencing the genomes of 1000 actinobacteria strains.</title>
        <authorList>
            <person name="Klenk H.-P."/>
        </authorList>
    </citation>
    <scope>NUCLEOTIDE SEQUENCE [LARGE SCALE GENOMIC DNA]</scope>
    <source>
        <strain evidence="2 3">DSM 44786</strain>
    </source>
</reference>
<name>A0A7W7WL23_9ACTN</name>
<dbReference type="SUPFAM" id="SSF51126">
    <property type="entry name" value="Pectin lyase-like"/>
    <property type="match status" value="1"/>
</dbReference>
<dbReference type="InterPro" id="IPR006311">
    <property type="entry name" value="TAT_signal"/>
</dbReference>
<dbReference type="InterPro" id="IPR012334">
    <property type="entry name" value="Pectin_lyas_fold"/>
</dbReference>
<gene>
    <name evidence="2" type="ORF">F4556_006937</name>
</gene>
<dbReference type="EMBL" id="JACHJR010000001">
    <property type="protein sequence ID" value="MBB4951402.1"/>
    <property type="molecule type" value="Genomic_DNA"/>
</dbReference>
<feature type="region of interest" description="Disordered" evidence="1">
    <location>
        <begin position="1"/>
        <end position="22"/>
    </location>
</feature>
<evidence type="ECO:0000256" key="1">
    <source>
        <dbReference type="SAM" id="MobiDB-lite"/>
    </source>
</evidence>
<evidence type="ECO:0000313" key="2">
    <source>
        <dbReference type="EMBL" id="MBB4951402.1"/>
    </source>
</evidence>
<protein>
    <recommendedName>
        <fullName evidence="4">Pectate lyase superfamily protein domain-containing protein</fullName>
    </recommendedName>
</protein>